<accession>A0A5J9W7E3</accession>
<evidence type="ECO:0000313" key="3">
    <source>
        <dbReference type="Proteomes" id="UP000324897"/>
    </source>
</evidence>
<proteinExistence type="predicted"/>
<keyword evidence="1" id="KW-1133">Transmembrane helix</keyword>
<name>A0A5J9W7E3_9POAL</name>
<comment type="caution">
    <text evidence="2">The sequence shown here is derived from an EMBL/GenBank/DDBJ whole genome shotgun (WGS) entry which is preliminary data.</text>
</comment>
<evidence type="ECO:0000256" key="1">
    <source>
        <dbReference type="SAM" id="Phobius"/>
    </source>
</evidence>
<gene>
    <name evidence="2" type="ORF">EJB05_03297</name>
</gene>
<keyword evidence="1" id="KW-0472">Membrane</keyword>
<dbReference type="EMBL" id="RWGY01000004">
    <property type="protein sequence ID" value="TVU43877.1"/>
    <property type="molecule type" value="Genomic_DNA"/>
</dbReference>
<organism evidence="2 3">
    <name type="scientific">Eragrostis curvula</name>
    <name type="common">weeping love grass</name>
    <dbReference type="NCBI Taxonomy" id="38414"/>
    <lineage>
        <taxon>Eukaryota</taxon>
        <taxon>Viridiplantae</taxon>
        <taxon>Streptophyta</taxon>
        <taxon>Embryophyta</taxon>
        <taxon>Tracheophyta</taxon>
        <taxon>Spermatophyta</taxon>
        <taxon>Magnoliopsida</taxon>
        <taxon>Liliopsida</taxon>
        <taxon>Poales</taxon>
        <taxon>Poaceae</taxon>
        <taxon>PACMAD clade</taxon>
        <taxon>Chloridoideae</taxon>
        <taxon>Eragrostideae</taxon>
        <taxon>Eragrostidinae</taxon>
        <taxon>Eragrostis</taxon>
    </lineage>
</organism>
<keyword evidence="1" id="KW-0812">Transmembrane</keyword>
<dbReference type="PROSITE" id="PS51257">
    <property type="entry name" value="PROKAR_LIPOPROTEIN"/>
    <property type="match status" value="1"/>
</dbReference>
<feature type="non-terminal residue" evidence="2">
    <location>
        <position position="1"/>
    </location>
</feature>
<reference evidence="2 3" key="1">
    <citation type="journal article" date="2019" name="Sci. Rep.">
        <title>A high-quality genome of Eragrostis curvula grass provides insights into Poaceae evolution and supports new strategies to enhance forage quality.</title>
        <authorList>
            <person name="Carballo J."/>
            <person name="Santos B.A.C.M."/>
            <person name="Zappacosta D."/>
            <person name="Garbus I."/>
            <person name="Selva J.P."/>
            <person name="Gallo C.A."/>
            <person name="Diaz A."/>
            <person name="Albertini E."/>
            <person name="Caccamo M."/>
            <person name="Echenique V."/>
        </authorList>
    </citation>
    <scope>NUCLEOTIDE SEQUENCE [LARGE SCALE GENOMIC DNA]</scope>
    <source>
        <strain evidence="3">cv. Victoria</strain>
        <tissue evidence="2">Leaf</tissue>
    </source>
</reference>
<feature type="transmembrane region" description="Helical" evidence="1">
    <location>
        <begin position="155"/>
        <end position="184"/>
    </location>
</feature>
<feature type="transmembrane region" description="Helical" evidence="1">
    <location>
        <begin position="12"/>
        <end position="35"/>
    </location>
</feature>
<dbReference type="Gramene" id="TVU43877">
    <property type="protein sequence ID" value="TVU43877"/>
    <property type="gene ID" value="EJB05_03297"/>
</dbReference>
<dbReference type="AlphaFoldDB" id="A0A5J9W7E3"/>
<feature type="transmembrane region" description="Helical" evidence="1">
    <location>
        <begin position="71"/>
        <end position="90"/>
    </location>
</feature>
<sequence>MLPFTSRFQLSRFVTSFFAIITACYFILVAGIILYDDTCSSCATTPATAQAASSSSSSSAVPHPAPLSPSWWWAALMTKCYTLVGAGPVVRGLMWRSPPQAALALALTLAAGRRRTRLGMALAFVTVAVTAANHVLFARLAVIICVAAWADAIGIFSAVVFGAYFFVAAVVLLGLFVVLAFLLMAGEHAE</sequence>
<dbReference type="Proteomes" id="UP000324897">
    <property type="component" value="Chromosome 5"/>
</dbReference>
<keyword evidence="3" id="KW-1185">Reference proteome</keyword>
<evidence type="ECO:0000313" key="2">
    <source>
        <dbReference type="EMBL" id="TVU43877.1"/>
    </source>
</evidence>
<feature type="transmembrane region" description="Helical" evidence="1">
    <location>
        <begin position="121"/>
        <end position="149"/>
    </location>
</feature>
<protein>
    <submittedName>
        <fullName evidence="2">Uncharacterized protein</fullName>
    </submittedName>
</protein>